<feature type="domain" description="Amidohydrolase-related" evidence="2">
    <location>
        <begin position="8"/>
        <end position="293"/>
    </location>
</feature>
<keyword evidence="4" id="KW-1185">Reference proteome</keyword>
<evidence type="ECO:0000259" key="2">
    <source>
        <dbReference type="Pfam" id="PF04909"/>
    </source>
</evidence>
<dbReference type="AlphaFoldDB" id="D3BSN7"/>
<dbReference type="PANTHER" id="PTHR43569:SF2">
    <property type="entry name" value="AMIDOHYDROLASE-RELATED DOMAIN-CONTAINING PROTEIN"/>
    <property type="match status" value="1"/>
</dbReference>
<dbReference type="GeneID" id="31366475"/>
<sequence>MQSNIILDSHVHLWKIERGDYGWLKEDNKELYRDFNLQDYQEVAGKYGVGGCVLVQAAPTEEETDYLLSLANESQGYVRGVVGWIDMLAPDAPAKLKEKYEKNIVNKKPMLVAIRPMLQDLDNEEWLLLKELGPTINMMCTKNIVFEALVRPNHLKHLRKFLIRYPKIKVVIDHAAKPLINGDKAAFDQWKSDIENIAKNYQNVMVKLSGFYNEVVVEAEKVGDITEYNSKVAPYIMHLVRCFTPNRLIWASDWPVHSNYEAWFKFCRDCFSTLSKGQQNDIYFANAARIYNL</sequence>
<organism evidence="3 4">
    <name type="scientific">Heterostelium pallidum (strain ATCC 26659 / Pp 5 / PN500)</name>
    <name type="common">Cellular slime mold</name>
    <name type="synonym">Polysphondylium pallidum</name>
    <dbReference type="NCBI Taxonomy" id="670386"/>
    <lineage>
        <taxon>Eukaryota</taxon>
        <taxon>Amoebozoa</taxon>
        <taxon>Evosea</taxon>
        <taxon>Eumycetozoa</taxon>
        <taxon>Dictyostelia</taxon>
        <taxon>Acytosteliales</taxon>
        <taxon>Acytosteliaceae</taxon>
        <taxon>Heterostelium</taxon>
    </lineage>
</organism>
<dbReference type="Proteomes" id="UP000001396">
    <property type="component" value="Unassembled WGS sequence"/>
</dbReference>
<comment type="caution">
    <text evidence="3">The sequence shown here is derived from an EMBL/GenBank/DDBJ whole genome shotgun (WGS) entry which is preliminary data.</text>
</comment>
<dbReference type="InParanoid" id="D3BSN7"/>
<dbReference type="GO" id="GO:0016787">
    <property type="term" value="F:hydrolase activity"/>
    <property type="evidence" value="ECO:0007669"/>
    <property type="project" value="UniProtKB-KW"/>
</dbReference>
<keyword evidence="3" id="KW-0378">Hydrolase</keyword>
<dbReference type="RefSeq" id="XP_020427636.1">
    <property type="nucleotide sequence ID" value="XM_020581766.1"/>
</dbReference>
<dbReference type="EMBL" id="ADBJ01000054">
    <property type="protein sequence ID" value="EFA75502.1"/>
    <property type="molecule type" value="Genomic_DNA"/>
</dbReference>
<dbReference type="STRING" id="670386.D3BSN7"/>
<dbReference type="OMA" id="DWPVCLV"/>
<dbReference type="SUPFAM" id="SSF51556">
    <property type="entry name" value="Metallo-dependent hydrolases"/>
    <property type="match status" value="1"/>
</dbReference>
<evidence type="ECO:0000313" key="4">
    <source>
        <dbReference type="Proteomes" id="UP000001396"/>
    </source>
</evidence>
<comment type="similarity">
    <text evidence="1">Belongs to the metallo-dependent hydrolases superfamily.</text>
</comment>
<accession>D3BSN7</accession>
<name>D3BSN7_HETP5</name>
<evidence type="ECO:0000256" key="1">
    <source>
        <dbReference type="ARBA" id="ARBA00038310"/>
    </source>
</evidence>
<dbReference type="Gene3D" id="3.20.20.140">
    <property type="entry name" value="Metal-dependent hydrolases"/>
    <property type="match status" value="1"/>
</dbReference>
<dbReference type="InterPro" id="IPR006680">
    <property type="entry name" value="Amidohydro-rel"/>
</dbReference>
<dbReference type="InterPro" id="IPR032466">
    <property type="entry name" value="Metal_Hydrolase"/>
</dbReference>
<protein>
    <submittedName>
        <fullName evidence="3">Hydrolase</fullName>
    </submittedName>
</protein>
<dbReference type="PANTHER" id="PTHR43569">
    <property type="entry name" value="AMIDOHYDROLASE"/>
    <property type="match status" value="1"/>
</dbReference>
<evidence type="ECO:0000313" key="3">
    <source>
        <dbReference type="EMBL" id="EFA75502.1"/>
    </source>
</evidence>
<gene>
    <name evidence="3" type="ORF">PPL_11006</name>
</gene>
<proteinExistence type="inferred from homology"/>
<dbReference type="Pfam" id="PF04909">
    <property type="entry name" value="Amidohydro_2"/>
    <property type="match status" value="1"/>
</dbReference>
<dbReference type="InterPro" id="IPR052350">
    <property type="entry name" value="Metallo-dep_Lactonases"/>
</dbReference>
<reference evidence="3 4" key="1">
    <citation type="journal article" date="2011" name="Genome Res.">
        <title>Phylogeny-wide analysis of social amoeba genomes highlights ancient origins for complex intercellular communication.</title>
        <authorList>
            <person name="Heidel A.J."/>
            <person name="Lawal H.M."/>
            <person name="Felder M."/>
            <person name="Schilde C."/>
            <person name="Helps N.R."/>
            <person name="Tunggal B."/>
            <person name="Rivero F."/>
            <person name="John U."/>
            <person name="Schleicher M."/>
            <person name="Eichinger L."/>
            <person name="Platzer M."/>
            <person name="Noegel A.A."/>
            <person name="Schaap P."/>
            <person name="Gloeckner G."/>
        </authorList>
    </citation>
    <scope>NUCLEOTIDE SEQUENCE [LARGE SCALE GENOMIC DNA]</scope>
    <source>
        <strain evidence="4">ATCC 26659 / Pp 5 / PN500</strain>
    </source>
</reference>